<evidence type="ECO:0000256" key="1">
    <source>
        <dbReference type="SAM" id="MobiDB-lite"/>
    </source>
</evidence>
<dbReference type="Proteomes" id="UP000184543">
    <property type="component" value="Unassembled WGS sequence"/>
</dbReference>
<protein>
    <recommendedName>
        <fullName evidence="4">Tetratricopeptide repeat-containing protein</fullName>
    </recommendedName>
</protein>
<organism evidence="2 3">
    <name type="scientific">Pseudozobellia thermophila</name>
    <dbReference type="NCBI Taxonomy" id="192903"/>
    <lineage>
        <taxon>Bacteria</taxon>
        <taxon>Pseudomonadati</taxon>
        <taxon>Bacteroidota</taxon>
        <taxon>Flavobacteriia</taxon>
        <taxon>Flavobacteriales</taxon>
        <taxon>Flavobacteriaceae</taxon>
        <taxon>Pseudozobellia</taxon>
    </lineage>
</organism>
<feature type="compositionally biased region" description="Basic and acidic residues" evidence="1">
    <location>
        <begin position="203"/>
        <end position="213"/>
    </location>
</feature>
<accession>A0A1M6D7H2</accession>
<evidence type="ECO:0000313" key="3">
    <source>
        <dbReference type="Proteomes" id="UP000184543"/>
    </source>
</evidence>
<dbReference type="EMBL" id="FQYU01000001">
    <property type="protein sequence ID" value="SHI69091.1"/>
    <property type="molecule type" value="Genomic_DNA"/>
</dbReference>
<feature type="region of interest" description="Disordered" evidence="1">
    <location>
        <begin position="203"/>
        <end position="224"/>
    </location>
</feature>
<sequence length="323" mass="36877">MVAKTEACSAAPNMNVKDFTYLLQNPDKVVTPIQTKQLEEVLEEYPYFQAARALHLKGLKNLNSFKYNNALKLTAAYTADRDVLFDFITSQEFLQNTIADTISGKKDTLAETDIVSEEVKATEKHPKKEQVKDTPIPLSKEEAETILDPKLFTSKDPKIDEEIKASKARAQKELEMGHPLPFTKKEKYSFGEWLQLTAFKSVKRDEEKPEHTAPEPTKTKGTTNFPLEEDVLKKKKFELIDKFIAENPKISPNKEAPKVAIADSVKIDKKELMTETLAKVYLEQKKYKKAIQAYKILSLKYPEKSGFFADRIKAVERIQLDNK</sequence>
<evidence type="ECO:0008006" key="4">
    <source>
        <dbReference type="Google" id="ProtNLM"/>
    </source>
</evidence>
<gene>
    <name evidence="2" type="ORF">SAMN04488513_1011005</name>
</gene>
<keyword evidence="3" id="KW-1185">Reference proteome</keyword>
<dbReference type="RefSeq" id="WP_317616544.1">
    <property type="nucleotide sequence ID" value="NZ_FQYU01000001.1"/>
</dbReference>
<name>A0A1M6D7H2_9FLAO</name>
<proteinExistence type="predicted"/>
<evidence type="ECO:0000313" key="2">
    <source>
        <dbReference type="EMBL" id="SHI69091.1"/>
    </source>
</evidence>
<dbReference type="AlphaFoldDB" id="A0A1M6D7H2"/>
<dbReference type="STRING" id="192903.SAMN04488513_1011005"/>
<reference evidence="3" key="1">
    <citation type="submission" date="2016-11" db="EMBL/GenBank/DDBJ databases">
        <authorList>
            <person name="Varghese N."/>
            <person name="Submissions S."/>
        </authorList>
    </citation>
    <scope>NUCLEOTIDE SEQUENCE [LARGE SCALE GENOMIC DNA]</scope>
    <source>
        <strain evidence="3">DSM 19858</strain>
    </source>
</reference>